<reference evidence="5" key="1">
    <citation type="submission" date="2016-04" db="EMBL/GenBank/DDBJ databases">
        <title>Complete Genome Sequences of Twelve Strains of a Stable Defined Moderately Diverse Mouse Microbiota 2 (sDMDMm2).</title>
        <authorList>
            <person name="Uchimura Y."/>
            <person name="Wyss M."/>
            <person name="Brugiroux S."/>
            <person name="Limenitakis J.P."/>
            <person name="Stecher B."/>
            <person name="McCoy K.D."/>
            <person name="Macpherson A.J."/>
        </authorList>
    </citation>
    <scope>NUCLEOTIDE SEQUENCE [LARGE SCALE GENOMIC DNA]</scope>
    <source>
        <strain evidence="5">YL27</strain>
    </source>
</reference>
<evidence type="ECO:0000256" key="1">
    <source>
        <dbReference type="SAM" id="SignalP"/>
    </source>
</evidence>
<dbReference type="RefSeq" id="WP_068961891.1">
    <property type="nucleotide sequence ID" value="NZ_CAJTAP010000016.1"/>
</dbReference>
<feature type="domain" description="DUF6242" evidence="3">
    <location>
        <begin position="161"/>
        <end position="516"/>
    </location>
</feature>
<sequence>MNKRLAASSLAALSIMLGSVVVSCNSDDDTNDYDIDTGYTPETMYSSTAITAFNLKADTKVLANLDSVFFTIDLEGQKIFNADSMPLGTDVRKLVPVIGTGGSSKIMIKYTDTEGNEKEEEYNSTSPDTISFSSPVKVTVTSLNETYSRTYTITVNVHNQKPDSLCWGDMAYSVLPAIRGAKDAVTVEKNGKVYCYSTDGTAWQRASADDPATPVDSWVRETVNFGFTPRLSTLTATDGDYYVLSDNGTLYSSTDGLAWSSTGKVWSWIYGAYESRVVGVASDGAGYVHATCPEPQGYVASAVRADFPVGGTTRMLTFSSDWSSAPQGIIAGGHIANGNLTSAVWGYDGQAWNKFANMPQDAALDGMTIFPYYTFKTNTVNWTVTKQSTIFAMGGRKADGSLSREVYISRDLGVNWHEADSLMQLPEQMESFAGARALVIPTVMHARSTSGGGWESVTLRRLPAWCMLDGFYGSRAVAPITEWDCPYIYIYGGENEAGNLRDIVLRGVINRFTYKPLQ</sequence>
<dbReference type="InterPro" id="IPR058667">
    <property type="entry name" value="DUF6242_C"/>
</dbReference>
<evidence type="ECO:0000259" key="3">
    <source>
        <dbReference type="Pfam" id="PF25852"/>
    </source>
</evidence>
<dbReference type="Gene3D" id="2.60.40.2340">
    <property type="match status" value="1"/>
</dbReference>
<dbReference type="GeneID" id="65537868"/>
<dbReference type="EMBL" id="CP015402">
    <property type="protein sequence ID" value="ANU64616.1"/>
    <property type="molecule type" value="Genomic_DNA"/>
</dbReference>
<organism evidence="4 5">
    <name type="scientific">Muribaculum intestinale</name>
    <dbReference type="NCBI Taxonomy" id="1796646"/>
    <lineage>
        <taxon>Bacteria</taxon>
        <taxon>Pseudomonadati</taxon>
        <taxon>Bacteroidota</taxon>
        <taxon>Bacteroidia</taxon>
        <taxon>Bacteroidales</taxon>
        <taxon>Muribaculaceae</taxon>
        <taxon>Muribaculum</taxon>
    </lineage>
</organism>
<dbReference type="KEGG" id="pary:A4V02_13390"/>
<evidence type="ECO:0000259" key="2">
    <source>
        <dbReference type="Pfam" id="PF19755"/>
    </source>
</evidence>
<gene>
    <name evidence="4" type="ORF">A4V02_13390</name>
</gene>
<evidence type="ECO:0000313" key="5">
    <source>
        <dbReference type="Proteomes" id="UP000186351"/>
    </source>
</evidence>
<dbReference type="SUPFAM" id="SSF110296">
    <property type="entry name" value="Oligoxyloglucan reducing end-specific cellobiohydrolase"/>
    <property type="match status" value="1"/>
</dbReference>
<feature type="signal peptide" evidence="1">
    <location>
        <begin position="1"/>
        <end position="24"/>
    </location>
</feature>
<feature type="domain" description="DUF6242" evidence="2">
    <location>
        <begin position="57"/>
        <end position="155"/>
    </location>
</feature>
<name>A0A1B1SCU9_9BACT</name>
<accession>A0A1B1SCU9</accession>
<proteinExistence type="predicted"/>
<dbReference type="STRING" id="1796646.A4V02_13390"/>
<keyword evidence="1" id="KW-0732">Signal</keyword>
<keyword evidence="5" id="KW-1185">Reference proteome</keyword>
<dbReference type="Pfam" id="PF19755">
    <property type="entry name" value="DUF6242"/>
    <property type="match status" value="1"/>
</dbReference>
<dbReference type="Pfam" id="PF25852">
    <property type="entry name" value="DUF6242_C"/>
    <property type="match status" value="1"/>
</dbReference>
<feature type="chain" id="PRO_5008529530" description="Exo-alpha-sialidase" evidence="1">
    <location>
        <begin position="25"/>
        <end position="518"/>
    </location>
</feature>
<dbReference type="PROSITE" id="PS51257">
    <property type="entry name" value="PROKAR_LIPOPROTEIN"/>
    <property type="match status" value="1"/>
</dbReference>
<evidence type="ECO:0008006" key="6">
    <source>
        <dbReference type="Google" id="ProtNLM"/>
    </source>
</evidence>
<dbReference type="AlphaFoldDB" id="A0A1B1SCU9"/>
<dbReference type="Proteomes" id="UP000186351">
    <property type="component" value="Chromosome"/>
</dbReference>
<accession>A0A1Z2XFS0</accession>
<dbReference type="InterPro" id="IPR046209">
    <property type="entry name" value="DUF6242_N"/>
</dbReference>
<evidence type="ECO:0000313" key="4">
    <source>
        <dbReference type="EMBL" id="ANU64616.1"/>
    </source>
</evidence>
<protein>
    <recommendedName>
        <fullName evidence="6">Exo-alpha-sialidase</fullName>
    </recommendedName>
</protein>
<dbReference type="OrthoDB" id="1078890at2"/>